<dbReference type="Proteomes" id="UP001228049">
    <property type="component" value="Unassembled WGS sequence"/>
</dbReference>
<reference evidence="2" key="1">
    <citation type="submission" date="2023-04" db="EMBL/GenBank/DDBJ databases">
        <title>Chromosome-level genome of Chaenocephalus aceratus.</title>
        <authorList>
            <person name="Park H."/>
        </authorList>
    </citation>
    <scope>NUCLEOTIDE SEQUENCE</scope>
    <source>
        <strain evidence="2">DE</strain>
        <tissue evidence="2">Muscle</tissue>
    </source>
</reference>
<dbReference type="EMBL" id="JASDAP010000010">
    <property type="protein sequence ID" value="KAK1895668.1"/>
    <property type="molecule type" value="Genomic_DNA"/>
</dbReference>
<feature type="compositionally biased region" description="Basic and acidic residues" evidence="1">
    <location>
        <begin position="72"/>
        <end position="89"/>
    </location>
</feature>
<keyword evidence="2" id="KW-0346">Stress response</keyword>
<evidence type="ECO:0000256" key="1">
    <source>
        <dbReference type="SAM" id="MobiDB-lite"/>
    </source>
</evidence>
<sequence length="89" mass="10321">MRVLNSTAAHSALPAEWEEEESFMDTALHRLHTHTHSKALTHPSSTVECEISNLNERCRQLPNSSPECNKTYAEEKRKRFTDERNAERK</sequence>
<evidence type="ECO:0000313" key="3">
    <source>
        <dbReference type="Proteomes" id="UP001228049"/>
    </source>
</evidence>
<comment type="caution">
    <text evidence="2">The sequence shown here is derived from an EMBL/GenBank/DDBJ whole genome shotgun (WGS) entry which is preliminary data.</text>
</comment>
<dbReference type="AlphaFoldDB" id="A0AAD9F7C4"/>
<evidence type="ECO:0000313" key="2">
    <source>
        <dbReference type="EMBL" id="KAK1895668.1"/>
    </source>
</evidence>
<gene>
    <name evidence="2" type="ORF">KUDE01_021119</name>
</gene>
<name>A0AAD9F7C4_DISEL</name>
<protein>
    <submittedName>
        <fullName evidence="2">Heat shock 70 kDa protein 4</fullName>
    </submittedName>
</protein>
<keyword evidence="3" id="KW-1185">Reference proteome</keyword>
<proteinExistence type="predicted"/>
<accession>A0AAD9F7C4</accession>
<organism evidence="2 3">
    <name type="scientific">Dissostichus eleginoides</name>
    <name type="common">Patagonian toothfish</name>
    <name type="synonym">Dissostichus amissus</name>
    <dbReference type="NCBI Taxonomy" id="100907"/>
    <lineage>
        <taxon>Eukaryota</taxon>
        <taxon>Metazoa</taxon>
        <taxon>Chordata</taxon>
        <taxon>Craniata</taxon>
        <taxon>Vertebrata</taxon>
        <taxon>Euteleostomi</taxon>
        <taxon>Actinopterygii</taxon>
        <taxon>Neopterygii</taxon>
        <taxon>Teleostei</taxon>
        <taxon>Neoteleostei</taxon>
        <taxon>Acanthomorphata</taxon>
        <taxon>Eupercaria</taxon>
        <taxon>Perciformes</taxon>
        <taxon>Notothenioidei</taxon>
        <taxon>Nototheniidae</taxon>
        <taxon>Dissostichus</taxon>
    </lineage>
</organism>
<feature type="region of interest" description="Disordered" evidence="1">
    <location>
        <begin position="60"/>
        <end position="89"/>
    </location>
</feature>